<protein>
    <submittedName>
        <fullName evidence="1">Uncharacterized protein</fullName>
    </submittedName>
</protein>
<dbReference type="EMBL" id="CAJNOU010016047">
    <property type="protein sequence ID" value="CAF1574095.1"/>
    <property type="molecule type" value="Genomic_DNA"/>
</dbReference>
<reference evidence="1" key="1">
    <citation type="submission" date="2021-02" db="EMBL/GenBank/DDBJ databases">
        <authorList>
            <person name="Nowell W R."/>
        </authorList>
    </citation>
    <scope>NUCLEOTIDE SEQUENCE</scope>
</reference>
<evidence type="ECO:0000313" key="1">
    <source>
        <dbReference type="EMBL" id="CAF1574095.1"/>
    </source>
</evidence>
<organism evidence="1 2">
    <name type="scientific">Rotaria sordida</name>
    <dbReference type="NCBI Taxonomy" id="392033"/>
    <lineage>
        <taxon>Eukaryota</taxon>
        <taxon>Metazoa</taxon>
        <taxon>Spiralia</taxon>
        <taxon>Gnathifera</taxon>
        <taxon>Rotifera</taxon>
        <taxon>Eurotatoria</taxon>
        <taxon>Bdelloidea</taxon>
        <taxon>Philodinida</taxon>
        <taxon>Philodinidae</taxon>
        <taxon>Rotaria</taxon>
    </lineage>
</organism>
<dbReference type="Proteomes" id="UP000663889">
    <property type="component" value="Unassembled WGS sequence"/>
</dbReference>
<dbReference type="AlphaFoldDB" id="A0A815YUJ8"/>
<feature type="non-terminal residue" evidence="1">
    <location>
        <position position="1"/>
    </location>
</feature>
<name>A0A815YUJ8_9BILA</name>
<accession>A0A815YUJ8</accession>
<gene>
    <name evidence="1" type="ORF">SEV965_LOCUS39698</name>
</gene>
<comment type="caution">
    <text evidence="1">The sequence shown here is derived from an EMBL/GenBank/DDBJ whole genome shotgun (WGS) entry which is preliminary data.</text>
</comment>
<proteinExistence type="predicted"/>
<evidence type="ECO:0000313" key="2">
    <source>
        <dbReference type="Proteomes" id="UP000663889"/>
    </source>
</evidence>
<sequence>YRLIPSKLNSENNILTKRFNDSFENNIKHCKFIRNRKKSIITSTSKNIIY</sequence>